<sequence length="239" mass="25970">METHRNKTIGIIGGMGPLATVDLFRKIVELTDSENDQGHPRVLIDSNTNTPDRTPAILCGGADPLPEMVRAALLLERGGADVLVMGCNTAHFFYPEIRRFVRVPFLNMLEETAKEARKRGLSSVGLLATDGTVQSGVYAREFERQGIDLVTPDAAGQKAVVTMIYQGVKTGRASWPVEEISRVIGDLAARGARAVVLGCTELPVAFSRYRIQSGLPVLDPTEVLAESAIRFVGGRLRRK</sequence>
<dbReference type="SUPFAM" id="SSF53681">
    <property type="entry name" value="Aspartate/glutamate racemase"/>
    <property type="match status" value="2"/>
</dbReference>
<evidence type="ECO:0000313" key="4">
    <source>
        <dbReference type="Proteomes" id="UP000658131"/>
    </source>
</evidence>
<dbReference type="RefSeq" id="WP_262399799.1">
    <property type="nucleotide sequence ID" value="NZ_JACRTB010000010.1"/>
</dbReference>
<proteinExistence type="inferred from homology"/>
<dbReference type="InterPro" id="IPR018187">
    <property type="entry name" value="Asp/Glu_racemase_AS_1"/>
</dbReference>
<reference evidence="3 4" key="1">
    <citation type="submission" date="2020-08" db="EMBL/GenBank/DDBJ databases">
        <title>Genome public.</title>
        <authorList>
            <person name="Liu C."/>
            <person name="Sun Q."/>
        </authorList>
    </citation>
    <scope>NUCLEOTIDE SEQUENCE [LARGE SCALE GENOMIC DNA]</scope>
    <source>
        <strain evidence="3 4">BX1</strain>
    </source>
</reference>
<dbReference type="EMBL" id="JACRTB010000010">
    <property type="protein sequence ID" value="MBC8576263.1"/>
    <property type="molecule type" value="Genomic_DNA"/>
</dbReference>
<dbReference type="InterPro" id="IPR004380">
    <property type="entry name" value="Asp_race"/>
</dbReference>
<dbReference type="PROSITE" id="PS00923">
    <property type="entry name" value="ASP_GLU_RACEMASE_1"/>
    <property type="match status" value="1"/>
</dbReference>
<keyword evidence="2 3" id="KW-0413">Isomerase</keyword>
<dbReference type="Proteomes" id="UP000658131">
    <property type="component" value="Unassembled WGS sequence"/>
</dbReference>
<comment type="caution">
    <text evidence="3">The sequence shown here is derived from an EMBL/GenBank/DDBJ whole genome shotgun (WGS) entry which is preliminary data.</text>
</comment>
<dbReference type="Pfam" id="PF01177">
    <property type="entry name" value="Asp_Glu_race"/>
    <property type="match status" value="1"/>
</dbReference>
<accession>A0ABR7NIM0</accession>
<keyword evidence="4" id="KW-1185">Reference proteome</keyword>
<dbReference type="InterPro" id="IPR015942">
    <property type="entry name" value="Asp/Glu/hydantoin_racemase"/>
</dbReference>
<evidence type="ECO:0000313" key="3">
    <source>
        <dbReference type="EMBL" id="MBC8576263.1"/>
    </source>
</evidence>
<name>A0ABR7NIM0_9FIRM</name>
<dbReference type="InterPro" id="IPR001920">
    <property type="entry name" value="Asp/Glu_race"/>
</dbReference>
<dbReference type="Gene3D" id="3.40.50.1860">
    <property type="match status" value="2"/>
</dbReference>
<evidence type="ECO:0000256" key="1">
    <source>
        <dbReference type="ARBA" id="ARBA00007847"/>
    </source>
</evidence>
<comment type="similarity">
    <text evidence="1">Belongs to the aspartate/glutamate racemases family.</text>
</comment>
<gene>
    <name evidence="3" type="ORF">H8717_07575</name>
</gene>
<dbReference type="PANTHER" id="PTHR21198">
    <property type="entry name" value="GLUTAMATE RACEMASE"/>
    <property type="match status" value="1"/>
</dbReference>
<dbReference type="GO" id="GO:0016853">
    <property type="term" value="F:isomerase activity"/>
    <property type="evidence" value="ECO:0007669"/>
    <property type="project" value="UniProtKB-KW"/>
</dbReference>
<dbReference type="NCBIfam" id="TIGR00035">
    <property type="entry name" value="asp_race"/>
    <property type="match status" value="1"/>
</dbReference>
<dbReference type="EC" id="5.1.1.-" evidence="3"/>
<evidence type="ECO:0000256" key="2">
    <source>
        <dbReference type="ARBA" id="ARBA00023235"/>
    </source>
</evidence>
<dbReference type="PANTHER" id="PTHR21198:SF7">
    <property type="entry name" value="ASPARTATE-GLUTAMATE RACEMASE FAMILY"/>
    <property type="match status" value="1"/>
</dbReference>
<protein>
    <submittedName>
        <fullName evidence="3">Amino acid racemase</fullName>
        <ecNumber evidence="3">5.1.1.-</ecNumber>
    </submittedName>
</protein>
<organism evidence="3 4">
    <name type="scientific">Yanshouia hominis</name>
    <dbReference type="NCBI Taxonomy" id="2763673"/>
    <lineage>
        <taxon>Bacteria</taxon>
        <taxon>Bacillati</taxon>
        <taxon>Bacillota</taxon>
        <taxon>Clostridia</taxon>
        <taxon>Eubacteriales</taxon>
        <taxon>Oscillospiraceae</taxon>
        <taxon>Yanshouia</taxon>
    </lineage>
</organism>